<dbReference type="PANTHER" id="PTHR21646">
    <property type="entry name" value="UBIQUITIN CARBOXYL-TERMINAL HYDROLASE"/>
    <property type="match status" value="1"/>
</dbReference>
<keyword evidence="4 6" id="KW-0863">Zinc-finger</keyword>
<evidence type="ECO:0000313" key="9">
    <source>
        <dbReference type="EMBL" id="VDN30949.1"/>
    </source>
</evidence>
<dbReference type="GO" id="GO:0004843">
    <property type="term" value="F:cysteine-type deubiquitinase activity"/>
    <property type="evidence" value="ECO:0007669"/>
    <property type="project" value="UniProtKB-EC"/>
</dbReference>
<evidence type="ECO:0000256" key="2">
    <source>
        <dbReference type="ARBA" id="ARBA00012759"/>
    </source>
</evidence>
<dbReference type="GO" id="GO:0016579">
    <property type="term" value="P:protein deubiquitination"/>
    <property type="evidence" value="ECO:0007669"/>
    <property type="project" value="InterPro"/>
</dbReference>
<keyword evidence="3" id="KW-0479">Metal-binding</keyword>
<name>A0A183EAQ5_9BILA</name>
<dbReference type="InterPro" id="IPR028889">
    <property type="entry name" value="USP"/>
</dbReference>
<dbReference type="WBParaSite" id="GPUH_0001807101-mRNA-1">
    <property type="protein sequence ID" value="GPUH_0001807101-mRNA-1"/>
    <property type="gene ID" value="GPUH_0001807101"/>
</dbReference>
<dbReference type="GO" id="GO:0008270">
    <property type="term" value="F:zinc ion binding"/>
    <property type="evidence" value="ECO:0007669"/>
    <property type="project" value="UniProtKB-KW"/>
</dbReference>
<dbReference type="PANTHER" id="PTHR21646:SF39">
    <property type="entry name" value="UBIQUITIN CARBOXYL-TERMINAL HYDROLASE 16"/>
    <property type="match status" value="1"/>
</dbReference>
<evidence type="ECO:0000256" key="3">
    <source>
        <dbReference type="ARBA" id="ARBA00022723"/>
    </source>
</evidence>
<keyword evidence="5" id="KW-0862">Zinc</keyword>
<evidence type="ECO:0000259" key="8">
    <source>
        <dbReference type="PROSITE" id="PS50271"/>
    </source>
</evidence>
<dbReference type="PROSITE" id="PS50271">
    <property type="entry name" value="ZF_UBP"/>
    <property type="match status" value="1"/>
</dbReference>
<evidence type="ECO:0000313" key="10">
    <source>
        <dbReference type="Proteomes" id="UP000271098"/>
    </source>
</evidence>
<dbReference type="InterPro" id="IPR001607">
    <property type="entry name" value="Znf_UBP"/>
</dbReference>
<accession>A0A183EAQ5</accession>
<dbReference type="Proteomes" id="UP000271098">
    <property type="component" value="Unassembled WGS sequence"/>
</dbReference>
<proteinExistence type="predicted"/>
<dbReference type="SUPFAM" id="SSF54001">
    <property type="entry name" value="Cysteine proteinases"/>
    <property type="match status" value="1"/>
</dbReference>
<dbReference type="OrthoDB" id="2020758at2759"/>
<protein>
    <recommendedName>
        <fullName evidence="2">ubiquitinyl hydrolase 1</fullName>
        <ecNumber evidence="2">3.4.19.12</ecNumber>
    </recommendedName>
</protein>
<evidence type="ECO:0000256" key="6">
    <source>
        <dbReference type="PROSITE-ProRule" id="PRU00502"/>
    </source>
</evidence>
<dbReference type="Gene3D" id="3.90.70.10">
    <property type="entry name" value="Cysteine proteinases"/>
    <property type="match status" value="1"/>
</dbReference>
<dbReference type="Gene3D" id="3.30.40.10">
    <property type="entry name" value="Zinc/RING finger domain, C3HC4 (zinc finger)"/>
    <property type="match status" value="1"/>
</dbReference>
<dbReference type="InterPro" id="IPR001394">
    <property type="entry name" value="Peptidase_C19_UCH"/>
</dbReference>
<evidence type="ECO:0000259" key="7">
    <source>
        <dbReference type="PROSITE" id="PS50235"/>
    </source>
</evidence>
<dbReference type="PROSITE" id="PS50235">
    <property type="entry name" value="USP_3"/>
    <property type="match status" value="1"/>
</dbReference>
<reference evidence="11" key="1">
    <citation type="submission" date="2016-06" db="UniProtKB">
        <authorList>
            <consortium name="WormBaseParasite"/>
        </authorList>
    </citation>
    <scope>IDENTIFICATION</scope>
</reference>
<dbReference type="EMBL" id="UYRT01086112">
    <property type="protein sequence ID" value="VDN30949.1"/>
    <property type="molecule type" value="Genomic_DNA"/>
</dbReference>
<dbReference type="InterPro" id="IPR038765">
    <property type="entry name" value="Papain-like_cys_pep_sf"/>
</dbReference>
<keyword evidence="10" id="KW-1185">Reference proteome</keyword>
<dbReference type="AlphaFoldDB" id="A0A183EAQ5"/>
<feature type="domain" description="UBP-type" evidence="8">
    <location>
        <begin position="105"/>
        <end position="211"/>
    </location>
</feature>
<evidence type="ECO:0000313" key="11">
    <source>
        <dbReference type="WBParaSite" id="GPUH_0001807101-mRNA-1"/>
    </source>
</evidence>
<organism evidence="11">
    <name type="scientific">Gongylonema pulchrum</name>
    <dbReference type="NCBI Taxonomy" id="637853"/>
    <lineage>
        <taxon>Eukaryota</taxon>
        <taxon>Metazoa</taxon>
        <taxon>Ecdysozoa</taxon>
        <taxon>Nematoda</taxon>
        <taxon>Chromadorea</taxon>
        <taxon>Rhabditida</taxon>
        <taxon>Spirurina</taxon>
        <taxon>Spiruromorpha</taxon>
        <taxon>Spiruroidea</taxon>
        <taxon>Gongylonematidae</taxon>
        <taxon>Gongylonema</taxon>
    </lineage>
</organism>
<dbReference type="SUPFAM" id="SSF57850">
    <property type="entry name" value="RING/U-box"/>
    <property type="match status" value="1"/>
</dbReference>
<evidence type="ECO:0000256" key="5">
    <source>
        <dbReference type="ARBA" id="ARBA00022833"/>
    </source>
</evidence>
<evidence type="ECO:0000256" key="4">
    <source>
        <dbReference type="ARBA" id="ARBA00022771"/>
    </source>
</evidence>
<reference evidence="9 10" key="2">
    <citation type="submission" date="2018-11" db="EMBL/GenBank/DDBJ databases">
        <authorList>
            <consortium name="Pathogen Informatics"/>
        </authorList>
    </citation>
    <scope>NUCLEOTIDE SEQUENCE [LARGE SCALE GENOMIC DNA]</scope>
</reference>
<dbReference type="Pfam" id="PF02148">
    <property type="entry name" value="zf-UBP"/>
    <property type="match status" value="1"/>
</dbReference>
<evidence type="ECO:0000256" key="1">
    <source>
        <dbReference type="ARBA" id="ARBA00000707"/>
    </source>
</evidence>
<sequence length="435" mass="48760">MVEEVVQDPVEVPQEDGIVADAENNGMHLKFCLSGELVSRENGTCNRSDHYLRAMSMRRVTGMLPLAGSGLFDPRPYQLHSLATICVEQLLKSVNCPHKNRKGLFKAAALRKKLKANLKKRLTINYCDDCARLNPPEQRQSVWICVTCSYFGCDEKNHTLNHFEAQRSGTEHPLFFAERSGKFRCFRCDKEFAASEEGNGSMKTFSSDYNSFLKTKLKSDLAPGPAQSVKGGSASESSSLVAEEFDIPKNSQKRDEELLVQSSTMKNTEGKTLVPVKGLRNLGNTCFFNAIMQCLLQTHALALYIDLVGREDTIELMPSKVMVDGKQVQVPHVSLPLDSFDGPLNSIFASFLRDFRAGRPVQPNSLFKEICRLAPRFRGWAQQDSHELLHHLLDGLKTEEMARHKRAIDRYVGALENSDSRLTKAELNLLAKVAY</sequence>
<gene>
    <name evidence="9" type="ORF">GPUH_LOCUS18045</name>
</gene>
<dbReference type="Pfam" id="PF00443">
    <property type="entry name" value="UCH"/>
    <property type="match status" value="1"/>
</dbReference>
<feature type="domain" description="USP" evidence="7">
    <location>
        <begin position="277"/>
        <end position="435"/>
    </location>
</feature>
<comment type="catalytic activity">
    <reaction evidence="1">
        <text>Thiol-dependent hydrolysis of ester, thioester, amide, peptide and isopeptide bonds formed by the C-terminal Gly of ubiquitin (a 76-residue protein attached to proteins as an intracellular targeting signal).</text>
        <dbReference type="EC" id="3.4.19.12"/>
    </reaction>
</comment>
<dbReference type="InterPro" id="IPR050185">
    <property type="entry name" value="Ub_carboxyl-term_hydrolase"/>
</dbReference>
<dbReference type="InterPro" id="IPR018200">
    <property type="entry name" value="USP_CS"/>
</dbReference>
<dbReference type="InterPro" id="IPR013083">
    <property type="entry name" value="Znf_RING/FYVE/PHD"/>
</dbReference>
<dbReference type="EC" id="3.4.19.12" evidence="2"/>
<dbReference type="PROSITE" id="PS00972">
    <property type="entry name" value="USP_1"/>
    <property type="match status" value="1"/>
</dbReference>